<gene>
    <name evidence="2" type="ORF">C493_10398</name>
</gene>
<sequence>MREFLESDTGFYYAIGLFTIAVFLGALAMLAVVTPGGIGALELGGLVVGFGLFMLVYFVSITIHQLEDREEL</sequence>
<keyword evidence="1" id="KW-1133">Transmembrane helix</keyword>
<dbReference type="RefSeq" id="WP_007259362.1">
    <property type="nucleotide sequence ID" value="NZ_AOHZ01000047.1"/>
</dbReference>
<accession>L9X325</accession>
<feature type="transmembrane region" description="Helical" evidence="1">
    <location>
        <begin position="12"/>
        <end position="32"/>
    </location>
</feature>
<evidence type="ECO:0000313" key="3">
    <source>
        <dbReference type="Proteomes" id="UP000011602"/>
    </source>
</evidence>
<dbReference type="eggNOG" id="arCOG11070">
    <property type="taxonomic scope" value="Archaea"/>
</dbReference>
<dbReference type="STRING" id="1227499.C493_10398"/>
<keyword evidence="3" id="KW-1185">Reference proteome</keyword>
<protein>
    <submittedName>
        <fullName evidence="2">Uncharacterized protein</fullName>
    </submittedName>
</protein>
<proteinExistence type="predicted"/>
<comment type="caution">
    <text evidence="2">The sequence shown here is derived from an EMBL/GenBank/DDBJ whole genome shotgun (WGS) entry which is preliminary data.</text>
</comment>
<name>L9X325_9EURY</name>
<dbReference type="AlphaFoldDB" id="L9X325"/>
<evidence type="ECO:0000256" key="1">
    <source>
        <dbReference type="SAM" id="Phobius"/>
    </source>
</evidence>
<dbReference type="OrthoDB" id="327186at2157"/>
<dbReference type="Proteomes" id="UP000011602">
    <property type="component" value="Unassembled WGS sequence"/>
</dbReference>
<evidence type="ECO:0000313" key="2">
    <source>
        <dbReference type="EMBL" id="ELY55881.1"/>
    </source>
</evidence>
<keyword evidence="1" id="KW-0472">Membrane</keyword>
<organism evidence="2 3">
    <name type="scientific">Natronolimnohabitans innermongolicus JCM 12255</name>
    <dbReference type="NCBI Taxonomy" id="1227499"/>
    <lineage>
        <taxon>Archaea</taxon>
        <taxon>Methanobacteriati</taxon>
        <taxon>Methanobacteriota</taxon>
        <taxon>Stenosarchaea group</taxon>
        <taxon>Halobacteria</taxon>
        <taxon>Halobacteriales</taxon>
        <taxon>Natrialbaceae</taxon>
        <taxon>Natronolimnohabitans</taxon>
    </lineage>
</organism>
<keyword evidence="1" id="KW-0812">Transmembrane</keyword>
<dbReference type="PATRIC" id="fig|1227499.3.peg.2108"/>
<reference evidence="2 3" key="1">
    <citation type="journal article" date="2014" name="PLoS Genet.">
        <title>Phylogenetically driven sequencing of extremely halophilic archaea reveals strategies for static and dynamic osmo-response.</title>
        <authorList>
            <person name="Becker E.A."/>
            <person name="Seitzer P.M."/>
            <person name="Tritt A."/>
            <person name="Larsen D."/>
            <person name="Krusor M."/>
            <person name="Yao A.I."/>
            <person name="Wu D."/>
            <person name="Madern D."/>
            <person name="Eisen J.A."/>
            <person name="Darling A.E."/>
            <person name="Facciotti M.T."/>
        </authorList>
    </citation>
    <scope>NUCLEOTIDE SEQUENCE [LARGE SCALE GENOMIC DNA]</scope>
    <source>
        <strain evidence="2 3">JCM 12255</strain>
    </source>
</reference>
<feature type="transmembrane region" description="Helical" evidence="1">
    <location>
        <begin position="38"/>
        <end position="59"/>
    </location>
</feature>
<dbReference type="EMBL" id="AOHZ01000047">
    <property type="protein sequence ID" value="ELY55881.1"/>
    <property type="molecule type" value="Genomic_DNA"/>
</dbReference>